<evidence type="ECO:0000313" key="2">
    <source>
        <dbReference type="Proteomes" id="UP000027584"/>
    </source>
</evidence>
<evidence type="ECO:0000313" key="1">
    <source>
        <dbReference type="EMBL" id="CDO18813.1"/>
    </source>
</evidence>
<accession>A0A060RIM8</accession>
<sequence>MRYDKGNIFGGIVMTTFADYFTPISAKEANAQLQTADNFILFIGRPTCPYCRRFEPKLTQVAKDNQLTVHFLNSENQDSDTQELRTTYDVPTVPGLLVAKSGHVKVVCDSSLSEEAILDFITH</sequence>
<dbReference type="EMBL" id="CCBC010000205">
    <property type="protein sequence ID" value="CDO18813.1"/>
    <property type="molecule type" value="Genomic_DNA"/>
</dbReference>
<name>A0A060RIM8_9STRE</name>
<comment type="caution">
    <text evidence="1">The sequence shown here is derived from an EMBL/GenBank/DDBJ whole genome shotgun (WGS) entry which is preliminary data.</text>
</comment>
<reference evidence="1 2" key="2">
    <citation type="submission" date="2014-05" db="EMBL/GenBank/DDBJ databases">
        <title>Genome sequence of Streptococcus gallolyticus.</title>
        <authorList>
            <person name="Del Campo R."/>
        </authorList>
    </citation>
    <scope>NUCLEOTIDE SEQUENCE [LARGE SCALE GENOMIC DNA]</scope>
    <source>
        <strain evidence="1 2">LMG17956</strain>
    </source>
</reference>
<reference evidence="1 2" key="1">
    <citation type="submission" date="2014-02" db="EMBL/GenBank/DDBJ databases">
        <authorList>
            <person name="Manrique M."/>
        </authorList>
    </citation>
    <scope>NUCLEOTIDE SEQUENCE [LARGE SCALE GENOMIC DNA]</scope>
    <source>
        <strain evidence="1 2">LMG17956</strain>
    </source>
</reference>
<dbReference type="Pfam" id="PF20207">
    <property type="entry name" value="DUF6568"/>
    <property type="match status" value="1"/>
</dbReference>
<gene>
    <name evidence="1" type="ORF">BN963_SGAL_02020</name>
</gene>
<organism evidence="1 2">
    <name type="scientific">Streptococcus gallolyticus</name>
    <dbReference type="NCBI Taxonomy" id="315405"/>
    <lineage>
        <taxon>Bacteria</taxon>
        <taxon>Bacillati</taxon>
        <taxon>Bacillota</taxon>
        <taxon>Bacilli</taxon>
        <taxon>Lactobacillales</taxon>
        <taxon>Streptococcaceae</taxon>
        <taxon>Streptococcus</taxon>
    </lineage>
</organism>
<dbReference type="InterPro" id="IPR036249">
    <property type="entry name" value="Thioredoxin-like_sf"/>
</dbReference>
<dbReference type="SUPFAM" id="SSF52833">
    <property type="entry name" value="Thioredoxin-like"/>
    <property type="match status" value="1"/>
</dbReference>
<dbReference type="InterPro" id="IPR046698">
    <property type="entry name" value="PedC-like"/>
</dbReference>
<dbReference type="CDD" id="cd02947">
    <property type="entry name" value="TRX_family"/>
    <property type="match status" value="1"/>
</dbReference>
<dbReference type="Proteomes" id="UP000027584">
    <property type="component" value="Unassembled WGS sequence"/>
</dbReference>
<dbReference type="AlphaFoldDB" id="A0A060RIM8"/>
<proteinExistence type="predicted"/>
<dbReference type="Gene3D" id="3.40.30.10">
    <property type="entry name" value="Glutaredoxin"/>
    <property type="match status" value="1"/>
</dbReference>
<protein>
    <submittedName>
        <fullName evidence="1">Putative bacteriocin transport accessory protein</fullName>
    </submittedName>
</protein>